<dbReference type="Gene3D" id="3.10.129.120">
    <property type="match status" value="1"/>
</dbReference>
<dbReference type="Pfam" id="PF14765">
    <property type="entry name" value="PS-DH"/>
    <property type="match status" value="1"/>
</dbReference>
<feature type="domain" description="Polyketide synthase dehydratase" evidence="1">
    <location>
        <begin position="60"/>
        <end position="173"/>
    </location>
</feature>
<name>A0A0F7ZP19_9HYPO</name>
<dbReference type="AlphaFoldDB" id="A0A0F7ZP19"/>
<dbReference type="EMBL" id="KQ030523">
    <property type="protein sequence ID" value="KJZ74730.1"/>
    <property type="molecule type" value="Genomic_DNA"/>
</dbReference>
<sequence length="191" mass="21200">MSRVGSVWTLHCIARGKLGHEFAGSWEPVTPYARRVNEYLWSKQKTKIGLPASPELDKPKNMTAHPVGMKASAEVEMKTRNDEAPYALSPQQLDSCFGVMEVAAFKGLSRLLEKVSLPVSIGQISVRPPFSSLQVQATARLLENQGVVGDIVAFDETEEVVLEMQEFTWARTRMMESEQPTTSSGNLVPRH</sequence>
<keyword evidence="3" id="KW-1185">Reference proteome</keyword>
<dbReference type="InterPro" id="IPR049551">
    <property type="entry name" value="PKS_DH_C"/>
</dbReference>
<proteinExistence type="predicted"/>
<evidence type="ECO:0000313" key="2">
    <source>
        <dbReference type="EMBL" id="KJZ74730.1"/>
    </source>
</evidence>
<gene>
    <name evidence="2" type="ORF">HIM_05847</name>
</gene>
<accession>A0A0F7ZP19</accession>
<reference evidence="2 3" key="1">
    <citation type="journal article" date="2014" name="Genome Biol. Evol.">
        <title>Comparative genomics and transcriptomics analyses reveal divergent lifestyle features of nematode endoparasitic fungus Hirsutella minnesotensis.</title>
        <authorList>
            <person name="Lai Y."/>
            <person name="Liu K."/>
            <person name="Zhang X."/>
            <person name="Zhang X."/>
            <person name="Li K."/>
            <person name="Wang N."/>
            <person name="Shu C."/>
            <person name="Wu Y."/>
            <person name="Wang C."/>
            <person name="Bushley K.E."/>
            <person name="Xiang M."/>
            <person name="Liu X."/>
        </authorList>
    </citation>
    <scope>NUCLEOTIDE SEQUENCE [LARGE SCALE GENOMIC DNA]</scope>
    <source>
        <strain evidence="2 3">3608</strain>
    </source>
</reference>
<evidence type="ECO:0000313" key="3">
    <source>
        <dbReference type="Proteomes" id="UP000054481"/>
    </source>
</evidence>
<dbReference type="Proteomes" id="UP000054481">
    <property type="component" value="Unassembled WGS sequence"/>
</dbReference>
<protein>
    <recommendedName>
        <fullName evidence="1">Polyketide synthase dehydratase domain-containing protein</fullName>
    </recommendedName>
</protein>
<organism evidence="2 3">
    <name type="scientific">Hirsutella minnesotensis 3608</name>
    <dbReference type="NCBI Taxonomy" id="1043627"/>
    <lineage>
        <taxon>Eukaryota</taxon>
        <taxon>Fungi</taxon>
        <taxon>Dikarya</taxon>
        <taxon>Ascomycota</taxon>
        <taxon>Pezizomycotina</taxon>
        <taxon>Sordariomycetes</taxon>
        <taxon>Hypocreomycetidae</taxon>
        <taxon>Hypocreales</taxon>
        <taxon>Ophiocordycipitaceae</taxon>
        <taxon>Hirsutella</taxon>
    </lineage>
</organism>
<evidence type="ECO:0000259" key="1">
    <source>
        <dbReference type="Pfam" id="PF14765"/>
    </source>
</evidence>